<dbReference type="Pfam" id="PF13360">
    <property type="entry name" value="PQQ_2"/>
    <property type="match status" value="1"/>
</dbReference>
<comment type="similarity">
    <text evidence="2">Belongs to the bacterial PQQ dehydrogenase family.</text>
</comment>
<comment type="cofactor">
    <cofactor evidence="1">
        <name>pyrroloquinoline quinone</name>
        <dbReference type="ChEBI" id="CHEBI:58442"/>
    </cofactor>
</comment>
<dbReference type="KEGG" id="aprc:113862528"/>
<gene>
    <name evidence="6" type="primary">LOC113862528</name>
</gene>
<evidence type="ECO:0000313" key="5">
    <source>
        <dbReference type="Proteomes" id="UP000694853"/>
    </source>
</evidence>
<evidence type="ECO:0000259" key="4">
    <source>
        <dbReference type="Pfam" id="PF13360"/>
    </source>
</evidence>
<dbReference type="GeneID" id="113862528"/>
<protein>
    <submittedName>
        <fullName evidence="6">Uncharacterized protein LOC113862528</fullName>
    </submittedName>
</protein>
<sequence length="243" mass="27144">MEFVSTIEEEAMIMSKSTKRDEEGIFLTWEDLQVNVPNGRKGRKPILEGVTVIFAARSDGLRQQSQDWLNHGGDLLNRRCAYKENKISTTTAPNLRLKWKFYAGKDITATPTIFDGVLYFPSWNGDIYAVKEADGSLVWKQNLHKLTGLNATGLVSNVNWTVSRSTPTVAEDLLITGIYGPAMVIALKRSTGELVWNTTLDNHSFAVITMSGTYHNGSVQYNCTSLGFFYNKPLILSIQILTL</sequence>
<dbReference type="Gene3D" id="2.140.10.10">
    <property type="entry name" value="Quinoprotein alcohol dehydrogenase-like superfamily"/>
    <property type="match status" value="1"/>
</dbReference>
<dbReference type="GO" id="GO:0016491">
    <property type="term" value="F:oxidoreductase activity"/>
    <property type="evidence" value="ECO:0007669"/>
    <property type="project" value="UniProtKB-KW"/>
</dbReference>
<dbReference type="SUPFAM" id="SSF50998">
    <property type="entry name" value="Quinoprotein alcohol dehydrogenase-like"/>
    <property type="match status" value="1"/>
</dbReference>
<organism evidence="5 6">
    <name type="scientific">Abrus precatorius</name>
    <name type="common">Indian licorice</name>
    <name type="synonym">Glycine abrus</name>
    <dbReference type="NCBI Taxonomy" id="3816"/>
    <lineage>
        <taxon>Eukaryota</taxon>
        <taxon>Viridiplantae</taxon>
        <taxon>Streptophyta</taxon>
        <taxon>Embryophyta</taxon>
        <taxon>Tracheophyta</taxon>
        <taxon>Spermatophyta</taxon>
        <taxon>Magnoliopsida</taxon>
        <taxon>eudicotyledons</taxon>
        <taxon>Gunneridae</taxon>
        <taxon>Pentapetalae</taxon>
        <taxon>rosids</taxon>
        <taxon>fabids</taxon>
        <taxon>Fabales</taxon>
        <taxon>Fabaceae</taxon>
        <taxon>Papilionoideae</taxon>
        <taxon>50 kb inversion clade</taxon>
        <taxon>NPAAA clade</taxon>
        <taxon>indigoferoid/millettioid clade</taxon>
        <taxon>Abreae</taxon>
        <taxon>Abrus</taxon>
    </lineage>
</organism>
<name>A0A8B8L5D9_ABRPR</name>
<dbReference type="PANTHER" id="PTHR32303">
    <property type="entry name" value="QUINOPROTEIN ALCOHOL DEHYDROGENASE (CYTOCHROME C)"/>
    <property type="match status" value="1"/>
</dbReference>
<evidence type="ECO:0000256" key="1">
    <source>
        <dbReference type="ARBA" id="ARBA00001931"/>
    </source>
</evidence>
<dbReference type="InterPro" id="IPR011047">
    <property type="entry name" value="Quinoprotein_ADH-like_sf"/>
</dbReference>
<dbReference type="SMART" id="SM00564">
    <property type="entry name" value="PQQ"/>
    <property type="match status" value="2"/>
</dbReference>
<keyword evidence="5" id="KW-1185">Reference proteome</keyword>
<accession>A0A8B8L5D9</accession>
<evidence type="ECO:0000313" key="6">
    <source>
        <dbReference type="RefSeq" id="XP_027351410.1"/>
    </source>
</evidence>
<evidence type="ECO:0000256" key="2">
    <source>
        <dbReference type="ARBA" id="ARBA00008156"/>
    </source>
</evidence>
<dbReference type="InterPro" id="IPR002372">
    <property type="entry name" value="PQQ_rpt_dom"/>
</dbReference>
<dbReference type="AlphaFoldDB" id="A0A8B8L5D9"/>
<feature type="domain" description="Pyrrolo-quinoline quinone repeat" evidence="4">
    <location>
        <begin position="124"/>
        <end position="212"/>
    </location>
</feature>
<reference evidence="5" key="1">
    <citation type="journal article" date="2019" name="Toxins">
        <title>Detection of Abrin-Like and Prepropulchellin-Like Toxin Genes and Transcripts Using Whole Genome Sequencing and Full-Length Transcript Sequencing of Abrus precatorius.</title>
        <authorList>
            <person name="Hovde B.T."/>
            <person name="Daligault H.E."/>
            <person name="Hanschen E.R."/>
            <person name="Kunde Y.A."/>
            <person name="Johnson M.B."/>
            <person name="Starkenburg S.R."/>
            <person name="Johnson S.L."/>
        </authorList>
    </citation>
    <scope>NUCLEOTIDE SEQUENCE [LARGE SCALE GENOMIC DNA]</scope>
</reference>
<dbReference type="Proteomes" id="UP000694853">
    <property type="component" value="Unplaced"/>
</dbReference>
<dbReference type="PANTHER" id="PTHR32303:SF10">
    <property type="entry name" value="OUTER MEMBRANE PROTEIN ASSEMBLY FACTOR BAMB"/>
    <property type="match status" value="1"/>
</dbReference>
<dbReference type="OrthoDB" id="416253at2759"/>
<proteinExistence type="inferred from homology"/>
<dbReference type="InterPro" id="IPR018391">
    <property type="entry name" value="PQQ_b-propeller_rpt"/>
</dbReference>
<dbReference type="RefSeq" id="XP_027351410.1">
    <property type="nucleotide sequence ID" value="XM_027495609.1"/>
</dbReference>
<evidence type="ECO:0000256" key="3">
    <source>
        <dbReference type="ARBA" id="ARBA00023002"/>
    </source>
</evidence>
<reference evidence="6" key="2">
    <citation type="submission" date="2025-08" db="UniProtKB">
        <authorList>
            <consortium name="RefSeq"/>
        </authorList>
    </citation>
    <scope>IDENTIFICATION</scope>
    <source>
        <tissue evidence="6">Young leaves</tissue>
    </source>
</reference>
<keyword evidence="3" id="KW-0560">Oxidoreductase</keyword>